<keyword evidence="3" id="KW-1185">Reference proteome</keyword>
<evidence type="ECO:0000313" key="2">
    <source>
        <dbReference type="EMBL" id="AEV75974.1"/>
    </source>
</evidence>
<accession>G8RJN3</accession>
<dbReference type="HOGENOM" id="CLU_2899390_0_0_11"/>
<dbReference type="AlphaFoldDB" id="G8RJN3"/>
<gene>
    <name evidence="2" type="ordered locus">MycrhN_5501</name>
</gene>
<evidence type="ECO:0000256" key="1">
    <source>
        <dbReference type="SAM" id="MobiDB-lite"/>
    </source>
</evidence>
<evidence type="ECO:0000313" key="3">
    <source>
        <dbReference type="Proteomes" id="UP000005442"/>
    </source>
</evidence>
<dbReference type="Proteomes" id="UP000005442">
    <property type="component" value="Chromosome"/>
</dbReference>
<reference evidence="2 3" key="1">
    <citation type="submission" date="2011-12" db="EMBL/GenBank/DDBJ databases">
        <title>Complete sequence of Mycobacterium rhodesiae NBB3.</title>
        <authorList>
            <consortium name="US DOE Joint Genome Institute"/>
            <person name="Lucas S."/>
            <person name="Han J."/>
            <person name="Lapidus A."/>
            <person name="Cheng J.-F."/>
            <person name="Goodwin L."/>
            <person name="Pitluck S."/>
            <person name="Peters L."/>
            <person name="Mikhailova N."/>
            <person name="Gu W."/>
            <person name="Detter J.C."/>
            <person name="Han C."/>
            <person name="Tapia R."/>
            <person name="Land M."/>
            <person name="Hauser L."/>
            <person name="Kyrpides N."/>
            <person name="Ivanova N."/>
            <person name="Pagani I."/>
            <person name="Mattes T."/>
            <person name="Holmes A."/>
            <person name="Rutledge P."/>
            <person name="Paulsen I."/>
            <person name="Coleman N."/>
            <person name="Woyke T."/>
        </authorList>
    </citation>
    <scope>NUCLEOTIDE SEQUENCE [LARGE SCALE GENOMIC DNA]</scope>
    <source>
        <strain evidence="2 3">NBB3</strain>
    </source>
</reference>
<dbReference type="KEGG" id="mrh:MycrhN_5501"/>
<organism evidence="2 3">
    <name type="scientific">Mycolicibacterium rhodesiae (strain NBB3)</name>
    <name type="common">Mycobacterium rhodesiae</name>
    <dbReference type="NCBI Taxonomy" id="710685"/>
    <lineage>
        <taxon>Bacteria</taxon>
        <taxon>Bacillati</taxon>
        <taxon>Actinomycetota</taxon>
        <taxon>Actinomycetes</taxon>
        <taxon>Mycobacteriales</taxon>
        <taxon>Mycobacteriaceae</taxon>
        <taxon>Mycolicibacterium</taxon>
    </lineage>
</organism>
<name>G8RJN3_MYCRN</name>
<sequence>MSDSVAHGAMRMKPIQPETVRGTSMPFSRTMIGSPTLTVFMYHSASSVLSPMQPWLTFSYPI</sequence>
<proteinExistence type="predicted"/>
<feature type="region of interest" description="Disordered" evidence="1">
    <location>
        <begin position="1"/>
        <end position="27"/>
    </location>
</feature>
<dbReference type="EMBL" id="CP003169">
    <property type="protein sequence ID" value="AEV75974.1"/>
    <property type="molecule type" value="Genomic_DNA"/>
</dbReference>
<protein>
    <submittedName>
        <fullName evidence="2">Uncharacterized protein</fullName>
    </submittedName>
</protein>